<feature type="non-terminal residue" evidence="2">
    <location>
        <position position="688"/>
    </location>
</feature>
<dbReference type="PANTHER" id="PTHR34819:SF3">
    <property type="entry name" value="CELL SURFACE PROTEIN"/>
    <property type="match status" value="1"/>
</dbReference>
<sequence length="688" mass="72373">MDRAKQVGVNKHHKQKSGFFKKPDFLALGNFKCNFVYDIAVAKALRTIGSSPLLKFASLESPNRCGGCYKRSKEPNFLSPHTSHLLPLVSTTFFLLTLTGARVNAQTTTILEEQFRDNTSFGWTAGAGLNSPKACLTAGNPITPTTGDSVPPCSPNAPLDPLEPVPQGALRLTSNAKNQSAFVFYNFPIPATNGLVIEFNYFSYGGTGADGLTFFLFDGDTVNPDPGAFGGSLGYAQRIDNLGNPVPGLKAGYLGVGLDEFGNFANDGETRGTGCNPSSPYGTSTTIRRSDSVTIRGSSLTPSDRNQGYCYLADSGPLSQGIDVPNASNRDPAARSVRIVLTPDFKVSVFIDFTGTRNFPAQPSIPPVNLLQPGQRTPPATFKFGYASSTGGSTNFHEVRNLLISTINPTPLPDITVAKQSNTPTFVAGEIGEYTLTVTNLGPGPTYGPVTLTDTLPDGFTFEGFQGVGWSCLVDPRTPRIVTCDYVGNGLSVDPSTDPPLAPGENQSVVVKVRVPKTPGVNAVNTATVFTRPERPDALGNNSTQNTTPITDIVVSTKGATVIDTDNNGAADPGEAISYSIKITNVSSAPLTNAIFSDPIPEGTTYIPGSTKLNGDLLPDAPGNIMPFSGNGAPVNSIGTPTGIIGPLLSANVEFQVRINNPPGVTQVANQGSIFGSQIISQPVKTNP</sequence>
<reference evidence="2" key="1">
    <citation type="submission" date="2022-06" db="EMBL/GenBank/DDBJ databases">
        <title>New cyanobacteria of genus Symplocastrum in benthos of Lake Baikal.</title>
        <authorList>
            <person name="Sorokovikova E."/>
            <person name="Tikhonova I."/>
            <person name="Krasnopeev A."/>
            <person name="Evseev P."/>
            <person name="Gladkikh A."/>
            <person name="Belykh O."/>
        </authorList>
    </citation>
    <scope>NUCLEOTIDE SEQUENCE</scope>
    <source>
        <strain evidence="2">BBK-W-15</strain>
    </source>
</reference>
<feature type="domain" description="DUF11" evidence="1">
    <location>
        <begin position="414"/>
        <end position="547"/>
    </location>
</feature>
<dbReference type="SUPFAM" id="SSF49899">
    <property type="entry name" value="Concanavalin A-like lectins/glucanases"/>
    <property type="match status" value="1"/>
</dbReference>
<name>A0AAE3KP73_9CYAN</name>
<organism evidence="2 3">
    <name type="scientific">Limnofasciculus baicalensis BBK-W-15</name>
    <dbReference type="NCBI Taxonomy" id="2699891"/>
    <lineage>
        <taxon>Bacteria</taxon>
        <taxon>Bacillati</taxon>
        <taxon>Cyanobacteriota</taxon>
        <taxon>Cyanophyceae</taxon>
        <taxon>Coleofasciculales</taxon>
        <taxon>Coleofasciculaceae</taxon>
        <taxon>Limnofasciculus</taxon>
        <taxon>Limnofasciculus baicalensis</taxon>
    </lineage>
</organism>
<dbReference type="InterPro" id="IPR013320">
    <property type="entry name" value="ConA-like_dom_sf"/>
</dbReference>
<keyword evidence="3" id="KW-1185">Reference proteome</keyword>
<dbReference type="PANTHER" id="PTHR34819">
    <property type="entry name" value="LARGE CYSTEINE-RICH PERIPLASMIC PROTEIN OMCB"/>
    <property type="match status" value="1"/>
</dbReference>
<evidence type="ECO:0000259" key="1">
    <source>
        <dbReference type="Pfam" id="PF01345"/>
    </source>
</evidence>
<dbReference type="EMBL" id="JAMZMM010000304">
    <property type="protein sequence ID" value="MCP2731265.1"/>
    <property type="molecule type" value="Genomic_DNA"/>
</dbReference>
<dbReference type="InterPro" id="IPR047589">
    <property type="entry name" value="DUF11_rpt"/>
</dbReference>
<dbReference type="InterPro" id="IPR051172">
    <property type="entry name" value="Chlamydia_OmcB"/>
</dbReference>
<dbReference type="NCBIfam" id="TIGR01451">
    <property type="entry name" value="B_ant_repeat"/>
    <property type="match status" value="2"/>
</dbReference>
<evidence type="ECO:0000313" key="3">
    <source>
        <dbReference type="Proteomes" id="UP001204953"/>
    </source>
</evidence>
<dbReference type="AlphaFoldDB" id="A0AAE3KP73"/>
<proteinExistence type="predicted"/>
<protein>
    <recommendedName>
        <fullName evidence="1">DUF11 domain-containing protein</fullName>
    </recommendedName>
</protein>
<accession>A0AAE3KP73</accession>
<evidence type="ECO:0000313" key="2">
    <source>
        <dbReference type="EMBL" id="MCP2731265.1"/>
    </source>
</evidence>
<dbReference type="InterPro" id="IPR001434">
    <property type="entry name" value="OmcB-like_DUF11"/>
</dbReference>
<dbReference type="Pfam" id="PF01345">
    <property type="entry name" value="DUF11"/>
    <property type="match status" value="1"/>
</dbReference>
<comment type="caution">
    <text evidence="2">The sequence shown here is derived from an EMBL/GenBank/DDBJ whole genome shotgun (WGS) entry which is preliminary data.</text>
</comment>
<dbReference type="Gene3D" id="2.60.120.200">
    <property type="match status" value="1"/>
</dbReference>
<gene>
    <name evidence="2" type="ORF">NJ959_22840</name>
</gene>
<dbReference type="Proteomes" id="UP001204953">
    <property type="component" value="Unassembled WGS sequence"/>
</dbReference>